<keyword evidence="3" id="KW-1185">Reference proteome</keyword>
<sequence length="36" mass="4048">MKREMLSPRYTTCLAELTFRVQRGKGAGKALRGPHS</sequence>
<feature type="domain" description="DUF4113" evidence="1">
    <location>
        <begin position="1"/>
        <end position="17"/>
    </location>
</feature>
<evidence type="ECO:0000259" key="1">
    <source>
        <dbReference type="Pfam" id="PF13438"/>
    </source>
</evidence>
<accession>A0AB34CD29</accession>
<dbReference type="Proteomes" id="UP000324255">
    <property type="component" value="Unassembled WGS sequence"/>
</dbReference>
<dbReference type="Pfam" id="PF13438">
    <property type="entry name" value="DUF4113"/>
    <property type="match status" value="1"/>
</dbReference>
<proteinExistence type="predicted"/>
<evidence type="ECO:0000313" key="3">
    <source>
        <dbReference type="Proteomes" id="UP000324255"/>
    </source>
</evidence>
<comment type="caution">
    <text evidence="2">The sequence shown here is derived from an EMBL/GenBank/DDBJ whole genome shotgun (WGS) entry which is preliminary data.</text>
</comment>
<dbReference type="AlphaFoldDB" id="A0AB34CD29"/>
<dbReference type="InterPro" id="IPR025188">
    <property type="entry name" value="DUF4113"/>
</dbReference>
<evidence type="ECO:0000313" key="2">
    <source>
        <dbReference type="EMBL" id="KAA6117906.1"/>
    </source>
</evidence>
<gene>
    <name evidence="2" type="ORF">F3I20_23445</name>
</gene>
<reference evidence="2 3" key="1">
    <citation type="submission" date="2019-09" db="EMBL/GenBank/DDBJ databases">
        <title>Genomic diversity of phyloplane-associated Pantoea species in Pakistan cotton crop.</title>
        <authorList>
            <person name="Tufail M.R."/>
            <person name="Cook D.R."/>
        </authorList>
    </citation>
    <scope>NUCLEOTIDE SEQUENCE [LARGE SCALE GENOMIC DNA]</scope>
    <source>
        <strain evidence="2 3">B_8</strain>
    </source>
</reference>
<name>A0AB34CD29_9GAMM</name>
<organism evidence="2 3">
    <name type="scientific">Candidatus Pantoea gossypiicola</name>
    <dbReference type="NCBI Taxonomy" id="2608008"/>
    <lineage>
        <taxon>Bacteria</taxon>
        <taxon>Pseudomonadati</taxon>
        <taxon>Pseudomonadota</taxon>
        <taxon>Gammaproteobacteria</taxon>
        <taxon>Enterobacterales</taxon>
        <taxon>Erwiniaceae</taxon>
        <taxon>Pantoea</taxon>
    </lineage>
</organism>
<protein>
    <submittedName>
        <fullName evidence="2">DUF4113 domain-containing protein</fullName>
    </submittedName>
</protein>
<dbReference type="EMBL" id="VWVM01000039">
    <property type="protein sequence ID" value="KAA6117906.1"/>
    <property type="molecule type" value="Genomic_DNA"/>
</dbReference>